<comment type="subcellular location">
    <subcellularLocation>
        <location evidence="7">Plastid</location>
        <location evidence="7">Chloroplast</location>
    </subcellularLocation>
</comment>
<keyword evidence="3 7" id="KW-0276">Fatty acid metabolism</keyword>
<dbReference type="PROSITE" id="PS50968">
    <property type="entry name" value="BIOTINYL_LIPOYL"/>
    <property type="match status" value="1"/>
</dbReference>
<comment type="caution">
    <text evidence="10">The sequence shown here is derived from an EMBL/GenBank/DDBJ whole genome shotgun (WGS) entry which is preliminary data.</text>
</comment>
<protein>
    <recommendedName>
        <fullName evidence="7">Biotin carboxyl carrier protein of acetyl-CoA carboxylase</fullName>
    </recommendedName>
</protein>
<dbReference type="GO" id="GO:0009317">
    <property type="term" value="C:acetyl-CoA carboxylase complex"/>
    <property type="evidence" value="ECO:0007669"/>
    <property type="project" value="InterPro"/>
</dbReference>
<accession>A0AAW1JL33</accession>
<dbReference type="InterPro" id="IPR001249">
    <property type="entry name" value="AcCoA_biotinCC"/>
</dbReference>
<evidence type="ECO:0000256" key="7">
    <source>
        <dbReference type="RuleBase" id="RU364072"/>
    </source>
</evidence>
<feature type="compositionally biased region" description="Pro residues" evidence="8">
    <location>
        <begin position="145"/>
        <end position="181"/>
    </location>
</feature>
<organism evidence="10 11">
    <name type="scientific">Saponaria officinalis</name>
    <name type="common">Common soapwort</name>
    <name type="synonym">Lychnis saponaria</name>
    <dbReference type="NCBI Taxonomy" id="3572"/>
    <lineage>
        <taxon>Eukaryota</taxon>
        <taxon>Viridiplantae</taxon>
        <taxon>Streptophyta</taxon>
        <taxon>Embryophyta</taxon>
        <taxon>Tracheophyta</taxon>
        <taxon>Spermatophyta</taxon>
        <taxon>Magnoliopsida</taxon>
        <taxon>eudicotyledons</taxon>
        <taxon>Gunneridae</taxon>
        <taxon>Pentapetalae</taxon>
        <taxon>Caryophyllales</taxon>
        <taxon>Caryophyllaceae</taxon>
        <taxon>Caryophylleae</taxon>
        <taxon>Saponaria</taxon>
    </lineage>
</organism>
<sequence length="269" mass="28610">MATFSATSSPNVAVKIPTTSRIFHQSHHKFVFPVSPKPKLRISFSKPHSSRAVTVKAQLNKAAVEGPNNAPAKSEAKPGLPVQETIIDEGSSATGLASEESISDFISQVADLVKLVDSRDIMELKLKQLDCEILIRKKEAVAPTQTPPPYVMMQPPQPMSPPASSAPPPSPVRALPAPTPVAPAVKPPSSSAPHLLSPMAGTFYRCPGPGEPPFVKVGDKVQKGQVLCIIEAMKLMNEIQAEQAGTIVEIIAEDGKPVSRDSPLFAIQP</sequence>
<evidence type="ECO:0000313" key="10">
    <source>
        <dbReference type="EMBL" id="KAK9704820.1"/>
    </source>
</evidence>
<dbReference type="InterPro" id="IPR011053">
    <property type="entry name" value="Single_hybrid_motif"/>
</dbReference>
<dbReference type="PRINTS" id="PR01071">
    <property type="entry name" value="ACOABIOTINCC"/>
</dbReference>
<dbReference type="NCBIfam" id="TIGR00531">
    <property type="entry name" value="BCCP"/>
    <property type="match status" value="1"/>
</dbReference>
<comment type="pathway">
    <text evidence="1 7">Lipid metabolism; fatty acid biosynthesis.</text>
</comment>
<keyword evidence="6 7" id="KW-0092">Biotin</keyword>
<evidence type="ECO:0000256" key="1">
    <source>
        <dbReference type="ARBA" id="ARBA00005194"/>
    </source>
</evidence>
<dbReference type="PANTHER" id="PTHR43416">
    <property type="entry name" value="DIHYDROLIPOYLLYSINE-RESIDUE SUCCINYLTRANSFERASE COMPONENT OF 2-OXOGLUTARATE DEHYDROGENASE COMPLEX, MITOCHONDRIAL-RELATED"/>
    <property type="match status" value="1"/>
</dbReference>
<dbReference type="FunFam" id="2.40.50.100:FF:000003">
    <property type="entry name" value="Acetyl-CoA carboxylase biotin carboxyl carrier protein"/>
    <property type="match status" value="1"/>
</dbReference>
<dbReference type="AlphaFoldDB" id="A0AAW1JL33"/>
<keyword evidence="11" id="KW-1185">Reference proteome</keyword>
<dbReference type="Pfam" id="PF00364">
    <property type="entry name" value="Biotin_lipoyl"/>
    <property type="match status" value="1"/>
</dbReference>
<dbReference type="Gene3D" id="2.40.50.100">
    <property type="match status" value="1"/>
</dbReference>
<reference evidence="10" key="1">
    <citation type="submission" date="2024-03" db="EMBL/GenBank/DDBJ databases">
        <title>WGS assembly of Saponaria officinalis var. Norfolk2.</title>
        <authorList>
            <person name="Jenkins J."/>
            <person name="Shu S."/>
            <person name="Grimwood J."/>
            <person name="Barry K."/>
            <person name="Goodstein D."/>
            <person name="Schmutz J."/>
            <person name="Leebens-Mack J."/>
            <person name="Osbourn A."/>
        </authorList>
    </citation>
    <scope>NUCLEOTIDE SEQUENCE [LARGE SCALE GENOMIC DNA]</scope>
    <source>
        <strain evidence="10">JIC</strain>
    </source>
</reference>
<evidence type="ECO:0000256" key="5">
    <source>
        <dbReference type="ARBA" id="ARBA00023160"/>
    </source>
</evidence>
<evidence type="ECO:0000256" key="8">
    <source>
        <dbReference type="SAM" id="MobiDB-lite"/>
    </source>
</evidence>
<evidence type="ECO:0000256" key="6">
    <source>
        <dbReference type="ARBA" id="ARBA00023267"/>
    </source>
</evidence>
<keyword evidence="5 7" id="KW-0275">Fatty acid biosynthesis</keyword>
<dbReference type="CDD" id="cd06850">
    <property type="entry name" value="biotinyl_domain"/>
    <property type="match status" value="1"/>
</dbReference>
<keyword evidence="4 7" id="KW-0443">Lipid metabolism</keyword>
<gene>
    <name evidence="10" type="ORF">RND81_07G013400</name>
</gene>
<evidence type="ECO:0000256" key="3">
    <source>
        <dbReference type="ARBA" id="ARBA00022832"/>
    </source>
</evidence>
<dbReference type="SUPFAM" id="SSF51230">
    <property type="entry name" value="Single hybrid motif"/>
    <property type="match status" value="1"/>
</dbReference>
<keyword evidence="7" id="KW-0150">Chloroplast</keyword>
<dbReference type="PANTHER" id="PTHR43416:SF38">
    <property type="entry name" value="BIOTIN CARBOXYL CARRIER PROTEIN OF ACETYL-COA CARBOXYLASE 1, CHLOROPLASTIC"/>
    <property type="match status" value="1"/>
</dbReference>
<dbReference type="InterPro" id="IPR050537">
    <property type="entry name" value="2-oxoacid_dehydrogenase"/>
</dbReference>
<dbReference type="Proteomes" id="UP001443914">
    <property type="component" value="Unassembled WGS sequence"/>
</dbReference>
<name>A0AAW1JL33_SAPOF</name>
<evidence type="ECO:0000256" key="4">
    <source>
        <dbReference type="ARBA" id="ARBA00023098"/>
    </source>
</evidence>
<evidence type="ECO:0000313" key="11">
    <source>
        <dbReference type="Proteomes" id="UP001443914"/>
    </source>
</evidence>
<evidence type="ECO:0000259" key="9">
    <source>
        <dbReference type="PROSITE" id="PS50968"/>
    </source>
</evidence>
<dbReference type="PROSITE" id="PS00188">
    <property type="entry name" value="BIOTIN"/>
    <property type="match status" value="1"/>
</dbReference>
<feature type="domain" description="Lipoyl-binding" evidence="9">
    <location>
        <begin position="182"/>
        <end position="268"/>
    </location>
</feature>
<proteinExistence type="predicted"/>
<dbReference type="GO" id="GO:0009507">
    <property type="term" value="C:chloroplast"/>
    <property type="evidence" value="ECO:0007669"/>
    <property type="project" value="UniProtKB-SubCell"/>
</dbReference>
<dbReference type="GO" id="GO:0003989">
    <property type="term" value="F:acetyl-CoA carboxylase activity"/>
    <property type="evidence" value="ECO:0007669"/>
    <property type="project" value="InterPro"/>
</dbReference>
<dbReference type="InterPro" id="IPR001882">
    <property type="entry name" value="Biotin_BS"/>
</dbReference>
<feature type="region of interest" description="Disordered" evidence="8">
    <location>
        <begin position="145"/>
        <end position="189"/>
    </location>
</feature>
<keyword evidence="2 7" id="KW-0444">Lipid biosynthesis</keyword>
<comment type="function">
    <text evidence="7">This protein is a component of the acetyl coenzyme A carboxylase complex; first, biotin carboxylase catalyzes the carboxylation of the carrier protein and then the transcarboxylase transfers the carboxyl group to form malonyl-CoA.</text>
</comment>
<evidence type="ECO:0000256" key="2">
    <source>
        <dbReference type="ARBA" id="ARBA00022516"/>
    </source>
</evidence>
<dbReference type="EMBL" id="JBDFQZ010000007">
    <property type="protein sequence ID" value="KAK9704820.1"/>
    <property type="molecule type" value="Genomic_DNA"/>
</dbReference>
<keyword evidence="7" id="KW-0934">Plastid</keyword>
<dbReference type="GO" id="GO:0006633">
    <property type="term" value="P:fatty acid biosynthetic process"/>
    <property type="evidence" value="ECO:0007669"/>
    <property type="project" value="UniProtKB-KW"/>
</dbReference>
<dbReference type="InterPro" id="IPR000089">
    <property type="entry name" value="Biotin_lipoyl"/>
</dbReference>